<keyword evidence="7" id="KW-0813">Transport</keyword>
<keyword evidence="4 7" id="KW-0812">Transmembrane</keyword>
<dbReference type="PANTHER" id="PTHR33362">
    <property type="entry name" value="SIALIC ACID TRAP TRANSPORTER PERMEASE PROTEIN SIAT-RELATED"/>
    <property type="match status" value="1"/>
</dbReference>
<feature type="transmembrane region" description="Helical" evidence="7">
    <location>
        <begin position="396"/>
        <end position="419"/>
    </location>
</feature>
<comment type="similarity">
    <text evidence="7">Belongs to the TRAP transporter large permease family.</text>
</comment>
<name>A0A564LX42_9ENTR</name>
<dbReference type="GO" id="GO:0005886">
    <property type="term" value="C:plasma membrane"/>
    <property type="evidence" value="ECO:0007669"/>
    <property type="project" value="UniProtKB-SubCell"/>
</dbReference>
<organism evidence="9 10">
    <name type="scientific">Klebsiella spallanzanii</name>
    <dbReference type="NCBI Taxonomy" id="2587528"/>
    <lineage>
        <taxon>Bacteria</taxon>
        <taxon>Pseudomonadati</taxon>
        <taxon>Pseudomonadota</taxon>
        <taxon>Gammaproteobacteria</taxon>
        <taxon>Enterobacterales</taxon>
        <taxon>Enterobacteriaceae</taxon>
        <taxon>Klebsiella/Raoultella group</taxon>
        <taxon>Klebsiella</taxon>
    </lineage>
</organism>
<evidence type="ECO:0000256" key="3">
    <source>
        <dbReference type="ARBA" id="ARBA00022519"/>
    </source>
</evidence>
<feature type="transmembrane region" description="Helical" evidence="7">
    <location>
        <begin position="240"/>
        <end position="259"/>
    </location>
</feature>
<dbReference type="PIRSF" id="PIRSF006066">
    <property type="entry name" value="HI0050"/>
    <property type="match status" value="1"/>
</dbReference>
<evidence type="ECO:0000313" key="10">
    <source>
        <dbReference type="Proteomes" id="UP000318370"/>
    </source>
</evidence>
<feature type="transmembrane region" description="Helical" evidence="7">
    <location>
        <begin position="137"/>
        <end position="159"/>
    </location>
</feature>
<dbReference type="NCBIfam" id="TIGR00786">
    <property type="entry name" value="dctM"/>
    <property type="match status" value="1"/>
</dbReference>
<sequence length="425" mass="45071">MALLIFAGSLLASMFIGLPIAFSLMICAISLMCYLDITDVQIITQNMWNGANNFPLLAVPFFMMAGEFMNAGGMTKRIISIAMAWVGHVRGGMGYVAVFAAIIMASLSGSAAADTAALAAILLPMMREAGYRLNRTGGLIGAGGIIAPVIPPSVAMILYGVTGQISITKLFLAGIFPGIMMGAVLLLTWRFLAKKENVTTTAKVSFRERGKKTLEGFWALLLPIVIVGGLRIGLFTPTEAAVIAAGYSLFVGVFIYKGIRLSDLYGLMLNAAKTTAVIMFLVAAASVSAWLIAAANIPAQLSELLAPVMHNQTLLILSLMLLIFIIGTAMDLTPTILVMTPVLVPIIKIAGIDSVYFGVLFVMNTSIGLITPPVGTVLNVICGIGKMSMDQLVKGIWPFLLACISVLLLLAIFPQLVLFPLSLMS</sequence>
<keyword evidence="5 7" id="KW-1133">Transmembrane helix</keyword>
<dbReference type="InterPro" id="IPR010656">
    <property type="entry name" value="DctM"/>
</dbReference>
<dbReference type="EMBL" id="CABGHF010000023">
    <property type="protein sequence ID" value="VUS86137.1"/>
    <property type="molecule type" value="Genomic_DNA"/>
</dbReference>
<feature type="transmembrane region" description="Helical" evidence="7">
    <location>
        <begin position="95"/>
        <end position="125"/>
    </location>
</feature>
<dbReference type="Pfam" id="PF06808">
    <property type="entry name" value="DctM"/>
    <property type="match status" value="1"/>
</dbReference>
<gene>
    <name evidence="9" type="primary">siaM_1</name>
    <name evidence="9" type="ORF">SB6408_01357</name>
</gene>
<keyword evidence="3 7" id="KW-0997">Cell inner membrane</keyword>
<dbReference type="RefSeq" id="WP_142463393.1">
    <property type="nucleotide sequence ID" value="NZ_CABGHF010000023.1"/>
</dbReference>
<dbReference type="AlphaFoldDB" id="A0A564LX42"/>
<feature type="transmembrane region" description="Helical" evidence="7">
    <location>
        <begin position="56"/>
        <end position="75"/>
    </location>
</feature>
<dbReference type="InterPro" id="IPR004681">
    <property type="entry name" value="TRAP_DctM"/>
</dbReference>
<feature type="domain" description="TRAP C4-dicarboxylate transport system permease DctM subunit" evidence="8">
    <location>
        <begin position="8"/>
        <end position="416"/>
    </location>
</feature>
<evidence type="ECO:0000313" key="9">
    <source>
        <dbReference type="EMBL" id="VUS86137.1"/>
    </source>
</evidence>
<evidence type="ECO:0000256" key="1">
    <source>
        <dbReference type="ARBA" id="ARBA00004429"/>
    </source>
</evidence>
<evidence type="ECO:0000256" key="4">
    <source>
        <dbReference type="ARBA" id="ARBA00022692"/>
    </source>
</evidence>
<reference evidence="9 10" key="1">
    <citation type="submission" date="2019-07" db="EMBL/GenBank/DDBJ databases">
        <authorList>
            <person name="Brisse S."/>
            <person name="Rodrigues C."/>
            <person name="Thorpe H."/>
        </authorList>
    </citation>
    <scope>NUCLEOTIDE SEQUENCE [LARGE SCALE GENOMIC DNA]</scope>
    <source>
        <strain evidence="9">SB6408</strain>
    </source>
</reference>
<feature type="transmembrane region" description="Helical" evidence="7">
    <location>
        <begin position="271"/>
        <end position="293"/>
    </location>
</feature>
<dbReference type="Proteomes" id="UP000318370">
    <property type="component" value="Unassembled WGS sequence"/>
</dbReference>
<comment type="subunit">
    <text evidence="7">The complex comprises the extracytoplasmic solute receptor protein and the two transmembrane proteins.</text>
</comment>
<feature type="transmembrane region" description="Helical" evidence="7">
    <location>
        <begin position="6"/>
        <end position="35"/>
    </location>
</feature>
<feature type="transmembrane region" description="Helical" evidence="7">
    <location>
        <begin position="342"/>
        <end position="363"/>
    </location>
</feature>
<dbReference type="PANTHER" id="PTHR33362:SF4">
    <property type="entry name" value="2,3-DIKETO-L-GULONATE TRAP TRANSPORTER LARGE PERMEASE PROTEIN YIAN"/>
    <property type="match status" value="1"/>
</dbReference>
<evidence type="ECO:0000256" key="5">
    <source>
        <dbReference type="ARBA" id="ARBA00022989"/>
    </source>
</evidence>
<feature type="transmembrane region" description="Helical" evidence="7">
    <location>
        <begin position="313"/>
        <end position="330"/>
    </location>
</feature>
<proteinExistence type="inferred from homology"/>
<comment type="subcellular location">
    <subcellularLocation>
        <location evidence="1 7">Cell inner membrane</location>
        <topology evidence="1 7">Multi-pass membrane protein</topology>
    </subcellularLocation>
</comment>
<evidence type="ECO:0000259" key="8">
    <source>
        <dbReference type="Pfam" id="PF06808"/>
    </source>
</evidence>
<keyword evidence="2" id="KW-1003">Cell membrane</keyword>
<comment type="function">
    <text evidence="7">Part of the tripartite ATP-independent periplasmic (TRAP) transport system.</text>
</comment>
<accession>A0A564LX42</accession>
<evidence type="ECO:0000256" key="7">
    <source>
        <dbReference type="RuleBase" id="RU369079"/>
    </source>
</evidence>
<dbReference type="GO" id="GO:0022857">
    <property type="term" value="F:transmembrane transporter activity"/>
    <property type="evidence" value="ECO:0007669"/>
    <property type="project" value="UniProtKB-UniRule"/>
</dbReference>
<evidence type="ECO:0000256" key="6">
    <source>
        <dbReference type="ARBA" id="ARBA00023136"/>
    </source>
</evidence>
<evidence type="ECO:0000256" key="2">
    <source>
        <dbReference type="ARBA" id="ARBA00022475"/>
    </source>
</evidence>
<feature type="transmembrane region" description="Helical" evidence="7">
    <location>
        <begin position="214"/>
        <end position="234"/>
    </location>
</feature>
<protein>
    <recommendedName>
        <fullName evidence="7">TRAP transporter large permease protein</fullName>
    </recommendedName>
</protein>
<feature type="transmembrane region" description="Helical" evidence="7">
    <location>
        <begin position="171"/>
        <end position="193"/>
    </location>
</feature>
<keyword evidence="6 7" id="KW-0472">Membrane</keyword>